<dbReference type="InterPro" id="IPR041020">
    <property type="entry name" value="PH_16"/>
</dbReference>
<dbReference type="AlphaFoldDB" id="A0A3Q1GKS7"/>
<organism evidence="13 14">
    <name type="scientific">Acanthochromis polyacanthus</name>
    <name type="common">spiny chromis</name>
    <dbReference type="NCBI Taxonomy" id="80966"/>
    <lineage>
        <taxon>Eukaryota</taxon>
        <taxon>Metazoa</taxon>
        <taxon>Chordata</taxon>
        <taxon>Craniata</taxon>
        <taxon>Vertebrata</taxon>
        <taxon>Euteleostomi</taxon>
        <taxon>Actinopterygii</taxon>
        <taxon>Neopterygii</taxon>
        <taxon>Teleostei</taxon>
        <taxon>Neoteleostei</taxon>
        <taxon>Acanthomorphata</taxon>
        <taxon>Ovalentaria</taxon>
        <taxon>Pomacentridae</taxon>
        <taxon>Acanthochromis</taxon>
    </lineage>
</organism>
<feature type="compositionally biased region" description="Pro residues" evidence="10">
    <location>
        <begin position="947"/>
        <end position="956"/>
    </location>
</feature>
<proteinExistence type="predicted"/>
<dbReference type="InterPro" id="IPR051632">
    <property type="entry name" value="Rho_GEF"/>
</dbReference>
<evidence type="ECO:0000256" key="6">
    <source>
        <dbReference type="ARBA" id="ARBA00022771"/>
    </source>
</evidence>
<dbReference type="InterPro" id="IPR000219">
    <property type="entry name" value="DH_dom"/>
</dbReference>
<keyword evidence="5" id="KW-0479">Metal-binding</keyword>
<dbReference type="GO" id="GO:0005085">
    <property type="term" value="F:guanyl-nucleotide exchange factor activity"/>
    <property type="evidence" value="ECO:0007669"/>
    <property type="project" value="UniProtKB-KW"/>
</dbReference>
<evidence type="ECO:0000256" key="3">
    <source>
        <dbReference type="ARBA" id="ARBA00022553"/>
    </source>
</evidence>
<dbReference type="SUPFAM" id="SSF50729">
    <property type="entry name" value="PH domain-like"/>
    <property type="match status" value="1"/>
</dbReference>
<evidence type="ECO:0000256" key="2">
    <source>
        <dbReference type="ARBA" id="ARBA00022490"/>
    </source>
</evidence>
<keyword evidence="14" id="KW-1185">Reference proteome</keyword>
<dbReference type="InParanoid" id="A0A3Q1GKS7"/>
<evidence type="ECO:0000259" key="11">
    <source>
        <dbReference type="PROSITE" id="PS50003"/>
    </source>
</evidence>
<dbReference type="SMART" id="SM00325">
    <property type="entry name" value="RhoGEF"/>
    <property type="match status" value="1"/>
</dbReference>
<evidence type="ECO:0000256" key="4">
    <source>
        <dbReference type="ARBA" id="ARBA00022658"/>
    </source>
</evidence>
<dbReference type="InterPro" id="IPR011993">
    <property type="entry name" value="PH-like_dom_sf"/>
</dbReference>
<dbReference type="Gene3D" id="1.20.900.10">
    <property type="entry name" value="Dbl homology (DH) domain"/>
    <property type="match status" value="1"/>
</dbReference>
<feature type="domain" description="PH" evidence="11">
    <location>
        <begin position="310"/>
        <end position="412"/>
    </location>
</feature>
<keyword evidence="4" id="KW-0344">Guanine-nucleotide releasing factor</keyword>
<accession>A0A3Q1GKS7</accession>
<dbReference type="Pfam" id="PF17838">
    <property type="entry name" value="PH_16"/>
    <property type="match status" value="1"/>
</dbReference>
<feature type="region of interest" description="Disordered" evidence="10">
    <location>
        <begin position="900"/>
        <end position="962"/>
    </location>
</feature>
<feature type="domain" description="DH" evidence="12">
    <location>
        <begin position="71"/>
        <end position="268"/>
    </location>
</feature>
<feature type="compositionally biased region" description="Polar residues" evidence="10">
    <location>
        <begin position="924"/>
        <end position="942"/>
    </location>
</feature>
<keyword evidence="8 9" id="KW-0175">Coiled coil</keyword>
<dbReference type="Pfam" id="PF00621">
    <property type="entry name" value="RhoGEF"/>
    <property type="match status" value="1"/>
</dbReference>
<reference evidence="13" key="2">
    <citation type="submission" date="2025-09" db="UniProtKB">
        <authorList>
            <consortium name="Ensembl"/>
        </authorList>
    </citation>
    <scope>IDENTIFICATION</scope>
</reference>
<sequence length="970" mass="110746">MDEIEGLQLKLSTEDSVSLASSLVEPINLEDSHYAALRGELESDTQNLDAESWSLTVDQTYLRDLNKEAIKRQDVIYELIQTEMHHVRTLKVLLHVYMHELKQSQLIEAPKLEWLFVRVEALLTLHQHFLNCLKMRQNQSREEGNPNNYYITQLSDILISQFSGTLGEQMMECYSIFCSHHSEAISFYKEQMQSSKKLQILIRKIGQLPIVRRLGISECFLLVTQRITKYPVLVERIIQNTEADTHEHKSLVEALALIKDTISQVNAQVSEYEKAARLKEISQRLESKSVARLKNNQLFRREDLIQDNRTLLHEGTVTWKLSGRQKDIHAVLLSDVLLLLQEKDQKLVFAAVDSKPSVISLQGLIVREVAQDEKAMYLLCACTSSMPEMYQIQTGSKEERVTWTTLIREAVECHREEEVYHDLLARLQYVQDSLKAKDQLIIQSLTEKQQIFAALYEDVTSQEIPHKGLLLRGDVADLQQGETLLNGAINEVETLQNLLFLRIRDPNLPIDESTIQGGPLRGYTFGVADSNLMDTTMKNAADQPRGSQDGLLYSSHTGSDHQLQEIYYSDGLEQSADDETDTLPRPSCSSTLSHFPEVEVCDSVIMLAQRLYSLQAIIAQQDTLIELQNAFQSKSKQPARHYSNVLLEQEKQRNLEKQKEELANLHKLQAQHREEQQRWEKERERQRVQIETLEAQLQQREEECGKWEKKLNEEKAELERQKENYQQDLERLRESTRSVEKDKERLTQEKDRLEQLQEKLRLKYISNPGLSNYDDPAQSWSLCSYPSFRGSIVNGGGTLTPKPNAVSTNFSDSLEIPPKVPPRKESISPQPVKPELPIHLISTTNQVHKPAAVQQQIPTKLAALAKGKERGFKTKASHQRTHSAASIDVNQVLPIRVTGKEGGSLRAKRSSSPQRTYLLDTFRPSESAQNMKSSQSFSTNKRSGSDAPPPAPPPFPKDVLEKGKEKVIFL</sequence>
<keyword evidence="2" id="KW-0963">Cytoplasm</keyword>
<dbReference type="GO" id="GO:0005737">
    <property type="term" value="C:cytoplasm"/>
    <property type="evidence" value="ECO:0007669"/>
    <property type="project" value="UniProtKB-SubCell"/>
</dbReference>
<feature type="coiled-coil region" evidence="9">
    <location>
        <begin position="645"/>
        <end position="763"/>
    </location>
</feature>
<evidence type="ECO:0000259" key="12">
    <source>
        <dbReference type="PROSITE" id="PS50010"/>
    </source>
</evidence>
<evidence type="ECO:0000256" key="9">
    <source>
        <dbReference type="SAM" id="Coils"/>
    </source>
</evidence>
<evidence type="ECO:0000256" key="10">
    <source>
        <dbReference type="SAM" id="MobiDB-lite"/>
    </source>
</evidence>
<evidence type="ECO:0000256" key="1">
    <source>
        <dbReference type="ARBA" id="ARBA00004496"/>
    </source>
</evidence>
<dbReference type="GO" id="GO:0008270">
    <property type="term" value="F:zinc ion binding"/>
    <property type="evidence" value="ECO:0007669"/>
    <property type="project" value="UniProtKB-KW"/>
</dbReference>
<keyword evidence="7" id="KW-0862">Zinc</keyword>
<dbReference type="PANTHER" id="PTHR13944:SF23">
    <property type="entry name" value="RHO GUANINE NUCLEOTIDE EXCHANGE FACTOR 18"/>
    <property type="match status" value="1"/>
</dbReference>
<keyword evidence="6" id="KW-0863">Zinc-finger</keyword>
<dbReference type="PROSITE" id="PS50010">
    <property type="entry name" value="DH_2"/>
    <property type="match status" value="1"/>
</dbReference>
<dbReference type="GeneTree" id="ENSGT00940000157375"/>
<dbReference type="Ensembl" id="ENSAPOT00000032503.1">
    <property type="protein sequence ID" value="ENSAPOP00000030134.1"/>
    <property type="gene ID" value="ENSAPOG00000016461.1"/>
</dbReference>
<dbReference type="InterPro" id="IPR001849">
    <property type="entry name" value="PH_domain"/>
</dbReference>
<dbReference type="Gene3D" id="2.30.29.30">
    <property type="entry name" value="Pleckstrin-homology domain (PH domain)/Phosphotyrosine-binding domain (PTB)"/>
    <property type="match status" value="1"/>
</dbReference>
<dbReference type="Proteomes" id="UP000257200">
    <property type="component" value="Unplaced"/>
</dbReference>
<dbReference type="GO" id="GO:0035023">
    <property type="term" value="P:regulation of Rho protein signal transduction"/>
    <property type="evidence" value="ECO:0007669"/>
    <property type="project" value="TreeGrafter"/>
</dbReference>
<name>A0A3Q1GKS7_9TELE</name>
<reference evidence="13" key="1">
    <citation type="submission" date="2025-08" db="UniProtKB">
        <authorList>
            <consortium name="Ensembl"/>
        </authorList>
    </citation>
    <scope>IDENTIFICATION</scope>
</reference>
<dbReference type="SMART" id="SM00233">
    <property type="entry name" value="PH"/>
    <property type="match status" value="1"/>
</dbReference>
<evidence type="ECO:0000313" key="13">
    <source>
        <dbReference type="Ensembl" id="ENSAPOP00000030134.1"/>
    </source>
</evidence>
<dbReference type="STRING" id="80966.ENSAPOP00000030134"/>
<evidence type="ECO:0000256" key="5">
    <source>
        <dbReference type="ARBA" id="ARBA00022723"/>
    </source>
</evidence>
<protein>
    <submittedName>
        <fullName evidence="13">Rho/Rac guanine nucleotide exchange factor 18</fullName>
    </submittedName>
</protein>
<dbReference type="InterPro" id="IPR035899">
    <property type="entry name" value="DBL_dom_sf"/>
</dbReference>
<feature type="region of interest" description="Disordered" evidence="10">
    <location>
        <begin position="808"/>
        <end position="832"/>
    </location>
</feature>
<dbReference type="FunFam" id="1.20.900.10:FF:000004">
    <property type="entry name" value="Rho guanine nucleotide exchange factor 2"/>
    <property type="match status" value="1"/>
</dbReference>
<evidence type="ECO:0000313" key="14">
    <source>
        <dbReference type="Proteomes" id="UP000257200"/>
    </source>
</evidence>
<dbReference type="PROSITE" id="PS50003">
    <property type="entry name" value="PH_DOMAIN"/>
    <property type="match status" value="1"/>
</dbReference>
<dbReference type="SUPFAM" id="SSF48065">
    <property type="entry name" value="DBL homology domain (DH-domain)"/>
    <property type="match status" value="1"/>
</dbReference>
<evidence type="ECO:0000256" key="8">
    <source>
        <dbReference type="ARBA" id="ARBA00023054"/>
    </source>
</evidence>
<dbReference type="PANTHER" id="PTHR13944">
    <property type="entry name" value="AGAP007712-PA"/>
    <property type="match status" value="1"/>
</dbReference>
<dbReference type="GO" id="GO:0005886">
    <property type="term" value="C:plasma membrane"/>
    <property type="evidence" value="ECO:0007669"/>
    <property type="project" value="TreeGrafter"/>
</dbReference>
<evidence type="ECO:0000256" key="7">
    <source>
        <dbReference type="ARBA" id="ARBA00022833"/>
    </source>
</evidence>
<comment type="subcellular location">
    <subcellularLocation>
        <location evidence="1">Cytoplasm</location>
    </subcellularLocation>
</comment>
<dbReference type="CDD" id="cd00160">
    <property type="entry name" value="RhoGEF"/>
    <property type="match status" value="1"/>
</dbReference>
<keyword evidence="3" id="KW-0597">Phosphoprotein</keyword>